<gene>
    <name evidence="2" type="ORF">A0J61_07188</name>
</gene>
<proteinExistence type="predicted"/>
<sequence length="400" mass="46426">MKNDFEELKTARIDAYWSKRQYRSIEAAYNQKAAAATISSEIDKETMKRKGSFVESSKKKVLKEEKQGDEEEEEEIEEEKEKSEERDEEEIEEAKHGRKYVLDFMEINATDMGQLKIHNTQRRLTLKERLNLSYIGIVEEEGIQKQALSKSSLLLIENWRKATTNQDEIFVPSPPPTNLTEMSISNISISLFLYDKELTRKNCRYNYTRTEIDYIVKFASVLLQNTFSTSKDVTIDWDTLSFSSKEKMPNLFKANRPDIIVFCSSGIEVGCGEIKPPQKSKELIDIDRARIAELCKRQLHMRLKTAKNKKQLRTFGILMTGSILELTMMKLDNKKYKQCILEKTNLPKRGNNYEGLENCLESLFGLKNMIEESLSADSDKDKIDFDEFADFIKPTARFLK</sequence>
<feature type="compositionally biased region" description="Acidic residues" evidence="1">
    <location>
        <begin position="67"/>
        <end position="78"/>
    </location>
</feature>
<reference evidence="2 3" key="1">
    <citation type="submission" date="2016-03" db="EMBL/GenBank/DDBJ databases">
        <title>Choanephora cucurbitarum.</title>
        <authorList>
            <person name="Min B."/>
            <person name="Park H."/>
            <person name="Park J.-H."/>
            <person name="Shin H.-D."/>
            <person name="Choi I.-G."/>
        </authorList>
    </citation>
    <scope>NUCLEOTIDE SEQUENCE [LARGE SCALE GENOMIC DNA]</scope>
    <source>
        <strain evidence="2 3">KUS-F28377</strain>
    </source>
</reference>
<dbReference type="OrthoDB" id="2280749at2759"/>
<keyword evidence="3" id="KW-1185">Reference proteome</keyword>
<feature type="region of interest" description="Disordered" evidence="1">
    <location>
        <begin position="35"/>
        <end position="94"/>
    </location>
</feature>
<dbReference type="InParanoid" id="A0A1C7N6L0"/>
<feature type="compositionally biased region" description="Basic and acidic residues" evidence="1">
    <location>
        <begin position="56"/>
        <end position="66"/>
    </location>
</feature>
<organism evidence="2 3">
    <name type="scientific">Choanephora cucurbitarum</name>
    <dbReference type="NCBI Taxonomy" id="101091"/>
    <lineage>
        <taxon>Eukaryota</taxon>
        <taxon>Fungi</taxon>
        <taxon>Fungi incertae sedis</taxon>
        <taxon>Mucoromycota</taxon>
        <taxon>Mucoromycotina</taxon>
        <taxon>Mucoromycetes</taxon>
        <taxon>Mucorales</taxon>
        <taxon>Mucorineae</taxon>
        <taxon>Choanephoraceae</taxon>
        <taxon>Choanephoroideae</taxon>
        <taxon>Choanephora</taxon>
    </lineage>
</organism>
<dbReference type="AlphaFoldDB" id="A0A1C7N6L0"/>
<comment type="caution">
    <text evidence="2">The sequence shown here is derived from an EMBL/GenBank/DDBJ whole genome shotgun (WGS) entry which is preliminary data.</text>
</comment>
<evidence type="ECO:0000256" key="1">
    <source>
        <dbReference type="SAM" id="MobiDB-lite"/>
    </source>
</evidence>
<dbReference type="EMBL" id="LUGH01000472">
    <property type="protein sequence ID" value="OBZ84762.1"/>
    <property type="molecule type" value="Genomic_DNA"/>
</dbReference>
<evidence type="ECO:0000313" key="2">
    <source>
        <dbReference type="EMBL" id="OBZ84762.1"/>
    </source>
</evidence>
<evidence type="ECO:0000313" key="3">
    <source>
        <dbReference type="Proteomes" id="UP000093000"/>
    </source>
</evidence>
<accession>A0A1C7N6L0</accession>
<dbReference type="Proteomes" id="UP000093000">
    <property type="component" value="Unassembled WGS sequence"/>
</dbReference>
<name>A0A1C7N6L0_9FUNG</name>
<protein>
    <submittedName>
        <fullName evidence="2">Uncharacterized protein</fullName>
    </submittedName>
</protein>